<reference evidence="8" key="1">
    <citation type="submission" date="2016-03" db="EMBL/GenBank/DDBJ databases">
        <title>Culture-independent genomics supports pathogen discovery for uncultivable bacteria within the genus Chlamydia.</title>
        <authorList>
            <person name="Taylor-Brown A."/>
            <person name="Bachmann N.L."/>
            <person name="Borel N."/>
            <person name="Polkinghorne A."/>
        </authorList>
    </citation>
    <scope>NUCLEOTIDE SEQUENCE [LARGE SCALE GENOMIC DNA]</scope>
    <source>
        <strain evidence="8">2742-308</strain>
    </source>
</reference>
<dbReference type="HAMAP" id="MF_00340">
    <property type="entry name" value="Ribosomal_bL32"/>
    <property type="match status" value="1"/>
</dbReference>
<dbReference type="SUPFAM" id="SSF57829">
    <property type="entry name" value="Zn-binding ribosomal proteins"/>
    <property type="match status" value="1"/>
</dbReference>
<organism evidence="7 8">
    <name type="scientific">Candidatus Chlamydia sanziniae</name>
    <dbReference type="NCBI Taxonomy" id="1806891"/>
    <lineage>
        <taxon>Bacteria</taxon>
        <taxon>Pseudomonadati</taxon>
        <taxon>Chlamydiota</taxon>
        <taxon>Chlamydiia</taxon>
        <taxon>Chlamydiales</taxon>
        <taxon>Chlamydiaceae</taxon>
        <taxon>Chlamydia/Chlamydophila group</taxon>
        <taxon>Chlamydia</taxon>
    </lineage>
</organism>
<dbReference type="InterPro" id="IPR002677">
    <property type="entry name" value="Ribosomal_bL32"/>
</dbReference>
<accession>A0A1A9HXI9</accession>
<evidence type="ECO:0000256" key="3">
    <source>
        <dbReference type="ARBA" id="ARBA00023274"/>
    </source>
</evidence>
<dbReference type="OrthoDB" id="9812874at2"/>
<dbReference type="Proteomes" id="UP000078162">
    <property type="component" value="Chromosome"/>
</dbReference>
<dbReference type="KEGG" id="csaz:Cs308_0584"/>
<keyword evidence="3 5" id="KW-0687">Ribonucleoprotein</keyword>
<dbReference type="NCBIfam" id="TIGR01031">
    <property type="entry name" value="rpmF_bact"/>
    <property type="match status" value="1"/>
</dbReference>
<evidence type="ECO:0000256" key="1">
    <source>
        <dbReference type="ARBA" id="ARBA00008560"/>
    </source>
</evidence>
<dbReference type="GO" id="GO:0015934">
    <property type="term" value="C:large ribosomal subunit"/>
    <property type="evidence" value="ECO:0007669"/>
    <property type="project" value="InterPro"/>
</dbReference>
<protein>
    <recommendedName>
        <fullName evidence="4 5">Large ribosomal subunit protein bL32</fullName>
    </recommendedName>
</protein>
<dbReference type="PANTHER" id="PTHR35534:SF1">
    <property type="entry name" value="LARGE RIBOSOMAL SUBUNIT PROTEIN BL32"/>
    <property type="match status" value="1"/>
</dbReference>
<dbReference type="GO" id="GO:0006412">
    <property type="term" value="P:translation"/>
    <property type="evidence" value="ECO:0007669"/>
    <property type="project" value="UniProtKB-UniRule"/>
</dbReference>
<evidence type="ECO:0000256" key="2">
    <source>
        <dbReference type="ARBA" id="ARBA00022980"/>
    </source>
</evidence>
<evidence type="ECO:0000256" key="6">
    <source>
        <dbReference type="SAM" id="MobiDB-lite"/>
    </source>
</evidence>
<keyword evidence="2 5" id="KW-0689">Ribosomal protein</keyword>
<dbReference type="PANTHER" id="PTHR35534">
    <property type="entry name" value="50S RIBOSOMAL PROTEIN L32"/>
    <property type="match status" value="1"/>
</dbReference>
<dbReference type="InterPro" id="IPR044957">
    <property type="entry name" value="Ribosomal_bL32_bact"/>
</dbReference>
<evidence type="ECO:0000313" key="7">
    <source>
        <dbReference type="EMBL" id="ANH78754.1"/>
    </source>
</evidence>
<dbReference type="AlphaFoldDB" id="A0A1A9HXI9"/>
<dbReference type="STRING" id="1806891.Cs308_0584"/>
<keyword evidence="8" id="KW-1185">Reference proteome</keyword>
<sequence>MAVPRNRHSNARKNIRRNHHAKKTRNGAICNNCKQMFLPHTVCASCGFYNGKVVMTMERN</sequence>
<evidence type="ECO:0000256" key="4">
    <source>
        <dbReference type="ARBA" id="ARBA00035178"/>
    </source>
</evidence>
<dbReference type="InterPro" id="IPR011332">
    <property type="entry name" value="Ribosomal_zn-bd"/>
</dbReference>
<name>A0A1A9HXI9_9CHLA</name>
<feature type="region of interest" description="Disordered" evidence="6">
    <location>
        <begin position="1"/>
        <end position="23"/>
    </location>
</feature>
<dbReference type="PATRIC" id="fig|1806891.3.peg.575"/>
<proteinExistence type="inferred from homology"/>
<dbReference type="RefSeq" id="WP_082905009.1">
    <property type="nucleotide sequence ID" value="NZ_CP014639.1"/>
</dbReference>
<dbReference type="Pfam" id="PF01783">
    <property type="entry name" value="Ribosomal_L32p"/>
    <property type="match status" value="1"/>
</dbReference>
<dbReference type="EMBL" id="CP014639">
    <property type="protein sequence ID" value="ANH78754.1"/>
    <property type="molecule type" value="Genomic_DNA"/>
</dbReference>
<comment type="similarity">
    <text evidence="1 5">Belongs to the bacterial ribosomal protein bL32 family.</text>
</comment>
<evidence type="ECO:0000313" key="8">
    <source>
        <dbReference type="Proteomes" id="UP000078162"/>
    </source>
</evidence>
<gene>
    <name evidence="5" type="primary">rpmF</name>
    <name evidence="7" type="ORF">Cs308_0584</name>
</gene>
<evidence type="ECO:0000256" key="5">
    <source>
        <dbReference type="HAMAP-Rule" id="MF_00340"/>
    </source>
</evidence>
<dbReference type="GO" id="GO:0003735">
    <property type="term" value="F:structural constituent of ribosome"/>
    <property type="evidence" value="ECO:0007669"/>
    <property type="project" value="InterPro"/>
</dbReference>